<feature type="compositionally biased region" description="Basic and acidic residues" evidence="1">
    <location>
        <begin position="11"/>
        <end position="24"/>
    </location>
</feature>
<evidence type="ECO:0000313" key="3">
    <source>
        <dbReference type="Proteomes" id="UP000077521"/>
    </source>
</evidence>
<feature type="compositionally biased region" description="Low complexity" evidence="1">
    <location>
        <begin position="177"/>
        <end position="195"/>
    </location>
</feature>
<protein>
    <submittedName>
        <fullName evidence="2">Uncharacterized protein</fullName>
    </submittedName>
</protein>
<dbReference type="AlphaFoldDB" id="A0A177T623"/>
<sequence>MTSDGTSEANEEQHKSDSDLDIGSHRAPQTDTEPQGKSSSAPGNSDSDDEGETFDPEHWSKFLEALPFSSSYPKFPTGDLVQKFKLSETPDFQKGRDWVWRNKSKADVLIEGVGEGIQRLFVCAGVLECDRCGTVKRAPSDRNKKRLKKWLQQPCKGCITRRSKRARRRRAKKQALSEAQSGASSSEEDSGISSARLNTSRSLAGRF</sequence>
<keyword evidence="3" id="KW-1185">Reference proteome</keyword>
<gene>
    <name evidence="2" type="ORF">A4X13_0g8341</name>
</gene>
<name>A0A177T623_9BASI</name>
<reference evidence="2" key="1">
    <citation type="submission" date="2016-04" db="EMBL/GenBank/DDBJ databases">
        <authorList>
            <person name="Nguyen H.D."/>
            <person name="Samba Siva P."/>
            <person name="Cullis J."/>
            <person name="Levesque C.A."/>
            <person name="Hambleton S."/>
        </authorList>
    </citation>
    <scope>NUCLEOTIDE SEQUENCE</scope>
    <source>
        <strain evidence="2">DAOMC 236416</strain>
    </source>
</reference>
<comment type="caution">
    <text evidence="2">The sequence shown here is derived from an EMBL/GenBank/DDBJ whole genome shotgun (WGS) entry which is preliminary data.</text>
</comment>
<evidence type="ECO:0000256" key="1">
    <source>
        <dbReference type="SAM" id="MobiDB-lite"/>
    </source>
</evidence>
<feature type="compositionally biased region" description="Polar residues" evidence="1">
    <location>
        <begin position="27"/>
        <end position="45"/>
    </location>
</feature>
<feature type="region of interest" description="Disordered" evidence="1">
    <location>
        <begin position="1"/>
        <end position="56"/>
    </location>
</feature>
<evidence type="ECO:0000313" key="2">
    <source>
        <dbReference type="EMBL" id="KAE8238881.1"/>
    </source>
</evidence>
<accession>A0A177T623</accession>
<reference evidence="2" key="2">
    <citation type="journal article" date="2019" name="IMA Fungus">
        <title>Genome sequencing and comparison of five Tilletia species to identify candidate genes for the detection of regulated species infecting wheat.</title>
        <authorList>
            <person name="Nguyen H.D.T."/>
            <person name="Sultana T."/>
            <person name="Kesanakurti P."/>
            <person name="Hambleton S."/>
        </authorList>
    </citation>
    <scope>NUCLEOTIDE SEQUENCE</scope>
    <source>
        <strain evidence="2">DAOMC 236416</strain>
    </source>
</reference>
<dbReference type="Proteomes" id="UP000077521">
    <property type="component" value="Unassembled WGS sequence"/>
</dbReference>
<dbReference type="EMBL" id="LWDF02001399">
    <property type="protein sequence ID" value="KAE8238881.1"/>
    <property type="molecule type" value="Genomic_DNA"/>
</dbReference>
<organism evidence="2 3">
    <name type="scientific">Tilletia indica</name>
    <dbReference type="NCBI Taxonomy" id="43049"/>
    <lineage>
        <taxon>Eukaryota</taxon>
        <taxon>Fungi</taxon>
        <taxon>Dikarya</taxon>
        <taxon>Basidiomycota</taxon>
        <taxon>Ustilaginomycotina</taxon>
        <taxon>Exobasidiomycetes</taxon>
        <taxon>Tilletiales</taxon>
        <taxon>Tilletiaceae</taxon>
        <taxon>Tilletia</taxon>
    </lineage>
</organism>
<proteinExistence type="predicted"/>
<feature type="region of interest" description="Disordered" evidence="1">
    <location>
        <begin position="162"/>
        <end position="207"/>
    </location>
</feature>
<feature type="compositionally biased region" description="Basic residues" evidence="1">
    <location>
        <begin position="162"/>
        <end position="173"/>
    </location>
</feature>
<feature type="compositionally biased region" description="Polar residues" evidence="1">
    <location>
        <begin position="196"/>
        <end position="207"/>
    </location>
</feature>